<reference evidence="3 4" key="1">
    <citation type="submission" date="2018-02" db="EMBL/GenBank/DDBJ databases">
        <authorList>
            <person name="Cohen D.B."/>
            <person name="Kent A.D."/>
        </authorList>
    </citation>
    <scope>NUCLEOTIDE SEQUENCE [LARGE SCALE GENOMIC DNA]</scope>
    <source>
        <strain evidence="3">1</strain>
    </source>
</reference>
<feature type="domain" description="Phage tail collar" evidence="2">
    <location>
        <begin position="8"/>
        <end position="72"/>
    </location>
</feature>
<evidence type="ECO:0000313" key="4">
    <source>
        <dbReference type="Proteomes" id="UP000238164"/>
    </source>
</evidence>
<dbReference type="SUPFAM" id="SSF88874">
    <property type="entry name" value="Receptor-binding domain of short tail fibre protein gp12"/>
    <property type="match status" value="1"/>
</dbReference>
<dbReference type="Proteomes" id="UP000238164">
    <property type="component" value="Chromosome 1"/>
</dbReference>
<gene>
    <name evidence="3" type="ORF">MPLG2_0378</name>
</gene>
<evidence type="ECO:0000259" key="2">
    <source>
        <dbReference type="Pfam" id="PF07484"/>
    </source>
</evidence>
<accession>A0A2N9JDF3</accession>
<protein>
    <recommendedName>
        <fullName evidence="2">Phage tail collar domain-containing protein</fullName>
    </recommendedName>
</protein>
<dbReference type="InterPro" id="IPR011083">
    <property type="entry name" value="Phage_tail_collar_dom"/>
</dbReference>
<dbReference type="KEGG" id="mgg:MPLG2_0378"/>
<dbReference type="OrthoDB" id="9810174at2"/>
<feature type="region of interest" description="Disordered" evidence="1">
    <location>
        <begin position="139"/>
        <end position="161"/>
    </location>
</feature>
<dbReference type="Pfam" id="PF07484">
    <property type="entry name" value="Collar"/>
    <property type="match status" value="1"/>
</dbReference>
<keyword evidence="4" id="KW-1185">Reference proteome</keyword>
<name>A0A2N9JDF3_9ACTN</name>
<evidence type="ECO:0000256" key="1">
    <source>
        <dbReference type="SAM" id="MobiDB-lite"/>
    </source>
</evidence>
<dbReference type="EMBL" id="LT985188">
    <property type="protein sequence ID" value="SPD85414.1"/>
    <property type="molecule type" value="Genomic_DNA"/>
</dbReference>
<dbReference type="Gene3D" id="3.90.1340.10">
    <property type="entry name" value="Phage tail collar domain"/>
    <property type="match status" value="1"/>
</dbReference>
<feature type="compositionally biased region" description="Polar residues" evidence="1">
    <location>
        <begin position="144"/>
        <end position="153"/>
    </location>
</feature>
<dbReference type="AlphaFoldDB" id="A0A2N9JDF3"/>
<dbReference type="InterPro" id="IPR037053">
    <property type="entry name" value="Phage_tail_collar_dom_sf"/>
</dbReference>
<organism evidence="3 4">
    <name type="scientific">Micropruina glycogenica</name>
    <dbReference type="NCBI Taxonomy" id="75385"/>
    <lineage>
        <taxon>Bacteria</taxon>
        <taxon>Bacillati</taxon>
        <taxon>Actinomycetota</taxon>
        <taxon>Actinomycetes</taxon>
        <taxon>Propionibacteriales</taxon>
        <taxon>Nocardioidaceae</taxon>
        <taxon>Micropruina</taxon>
    </lineage>
</organism>
<proteinExistence type="predicted"/>
<sequence>MSSLYPVGCVLPYAGALTPTSEAALIAQGFLPCDGRALGNTDPQYQGLLKVIGTSYGGTKTTFCVPDYRGIFHRGTDGGAGVDPNAATRTAPQPSLAIPGNTGDAVGSMQPFGLQAHTHTYASAGGDYHIINYGGAETPGVYGENQTDASQTGSSGGAETRPRNAAINYVISYL</sequence>
<evidence type="ECO:0000313" key="3">
    <source>
        <dbReference type="EMBL" id="SPD85414.1"/>
    </source>
</evidence>
<dbReference type="RefSeq" id="WP_105184656.1">
    <property type="nucleotide sequence ID" value="NZ_BAAAGO010000024.1"/>
</dbReference>